<dbReference type="eggNOG" id="COG3347">
    <property type="taxonomic scope" value="Bacteria"/>
</dbReference>
<dbReference type="InterPro" id="IPR013454">
    <property type="entry name" value="Bifunc_RhaD/ADH"/>
</dbReference>
<evidence type="ECO:0000313" key="4">
    <source>
        <dbReference type="EMBL" id="EAQ13288.1"/>
    </source>
</evidence>
<evidence type="ECO:0000256" key="2">
    <source>
        <dbReference type="ARBA" id="ARBA00023002"/>
    </source>
</evidence>
<evidence type="ECO:0000313" key="5">
    <source>
        <dbReference type="Proteomes" id="UP000002931"/>
    </source>
</evidence>
<evidence type="ECO:0000256" key="1">
    <source>
        <dbReference type="ARBA" id="ARBA00006484"/>
    </source>
</evidence>
<dbReference type="eggNOG" id="COG1028">
    <property type="taxonomic scope" value="Bacteria"/>
</dbReference>
<dbReference type="FunFam" id="3.40.50.720:FF:000084">
    <property type="entry name" value="Short-chain dehydrogenase reductase"/>
    <property type="match status" value="1"/>
</dbReference>
<protein>
    <submittedName>
        <fullName evidence="4">Short chain dehydrogenase</fullName>
        <ecNumber evidence="4">1.1.1.-</ecNumber>
    </submittedName>
</protein>
<reference evidence="4 5" key="1">
    <citation type="journal article" date="2010" name="J. Bacteriol.">
        <title>Genome sequences of Pelagibaca bermudensis HTCC2601T and Maritimibacter alkaliphilus HTCC2654T, the type strains of two marine Roseobacter genera.</title>
        <authorList>
            <person name="Thrash J.C."/>
            <person name="Cho J.C."/>
            <person name="Ferriera S."/>
            <person name="Johnson J."/>
            <person name="Vergin K.L."/>
            <person name="Giovannoni S.J."/>
        </authorList>
    </citation>
    <scope>NUCLEOTIDE SEQUENCE [LARGE SCALE GENOMIC DNA]</scope>
    <source>
        <strain evidence="4 5">HTCC2654</strain>
    </source>
</reference>
<comment type="similarity">
    <text evidence="1">Belongs to the short-chain dehydrogenases/reductases (SDR) family.</text>
</comment>
<dbReference type="Pfam" id="PF00596">
    <property type="entry name" value="Aldolase_II"/>
    <property type="match status" value="1"/>
</dbReference>
<dbReference type="AlphaFoldDB" id="A3VEF0"/>
<dbReference type="PRINTS" id="PR00081">
    <property type="entry name" value="GDHRDH"/>
</dbReference>
<keyword evidence="2 4" id="KW-0560">Oxidoreductase</keyword>
<dbReference type="PANTHER" id="PTHR43669:SF8">
    <property type="entry name" value="SHORT-CHAIN TYPE DEHYDROGENASE_REDUCTASE-RELATED"/>
    <property type="match status" value="1"/>
</dbReference>
<dbReference type="InterPro" id="IPR002347">
    <property type="entry name" value="SDR_fam"/>
</dbReference>
<dbReference type="InterPro" id="IPR036409">
    <property type="entry name" value="Aldolase_II/adducin_N_sf"/>
</dbReference>
<keyword evidence="5" id="KW-1185">Reference proteome</keyword>
<dbReference type="GO" id="GO:0016491">
    <property type="term" value="F:oxidoreductase activity"/>
    <property type="evidence" value="ECO:0007669"/>
    <property type="project" value="UniProtKB-KW"/>
</dbReference>
<dbReference type="SUPFAM" id="SSF53639">
    <property type="entry name" value="AraD/HMP-PK domain-like"/>
    <property type="match status" value="1"/>
</dbReference>
<evidence type="ECO:0000259" key="3">
    <source>
        <dbReference type="SMART" id="SM01007"/>
    </source>
</evidence>
<dbReference type="InterPro" id="IPR036291">
    <property type="entry name" value="NAD(P)-bd_dom_sf"/>
</dbReference>
<gene>
    <name evidence="4" type="ORF">RB2654_09469</name>
</gene>
<name>A3VEF0_9RHOB</name>
<organism evidence="4 5">
    <name type="scientific">Maritimibacter alkaliphilus HTCC2654</name>
    <dbReference type="NCBI Taxonomy" id="314271"/>
    <lineage>
        <taxon>Bacteria</taxon>
        <taxon>Pseudomonadati</taxon>
        <taxon>Pseudomonadota</taxon>
        <taxon>Alphaproteobacteria</taxon>
        <taxon>Rhodobacterales</taxon>
        <taxon>Roseobacteraceae</taxon>
        <taxon>Maritimibacter</taxon>
    </lineage>
</organism>
<accession>A3VEF0</accession>
<dbReference type="Gene3D" id="3.40.225.10">
    <property type="entry name" value="Class II aldolase/adducin N-terminal domain"/>
    <property type="match status" value="1"/>
</dbReference>
<dbReference type="NCBIfam" id="NF006189">
    <property type="entry name" value="PRK08324.1-3"/>
    <property type="match status" value="1"/>
</dbReference>
<dbReference type="SMART" id="SM01007">
    <property type="entry name" value="Aldolase_II"/>
    <property type="match status" value="1"/>
</dbReference>
<dbReference type="InterPro" id="IPR001303">
    <property type="entry name" value="Aldolase_II/adducin_N"/>
</dbReference>
<comment type="caution">
    <text evidence="4">The sequence shown here is derived from an EMBL/GenBank/DDBJ whole genome shotgun (WGS) entry which is preliminary data.</text>
</comment>
<dbReference type="Gene3D" id="3.40.50.720">
    <property type="entry name" value="NAD(P)-binding Rossmann-like Domain"/>
    <property type="match status" value="1"/>
</dbReference>
<dbReference type="Pfam" id="PF13561">
    <property type="entry name" value="adh_short_C2"/>
    <property type="match status" value="1"/>
</dbReference>
<sequence>MAQAAYRGFHGRNIMLTRAENRLENLWDDAKSEAMSESEKLLYRSNLLGSDKRITNYGGGNTSAKVMETDPLTGDQVEVLWVKGSGGDVGSIKMDGFATLYMDKLNALKGLYRGVEYEDEMVGYLPHCTFNLNPRAASIDTPLHAYVPRKHVDHMHPDAIIAIAASKNSKELTQEVFGAEIGWLPWKKPGYELGLWLEDFCKKNPEAKGVVLESHGLFTWADDAKECYELTIAIIQKAMDWFADKTAGQDAFGGAVHESLAPEARRAVAARLMPAIRGFVSGNQHMVGHFEDSETVLEFVNARDMEPLAALGTSCPDHFLRTKIRPLVVNFDPAKNNLDEVLEGLPDQIAAYREDYAAYYERCKRDDSPAIRDPNAVVYLIPGVGMITFAKDKATARISGEFYVNAINVMRGASAVSEYVGLPEQEAFDIEYWLLEEAKLQRMPKPKSLAGRVALVTGGAGGIGAATAERYLSEGACVMLADINGDNLEAAKANLVQRYGRDVVRTVKMNVTDEAEVASAYADISVEFGGIDILVSNAGIASSASVEETTLELWQKNMDILSTGYFLVSREAFKVMRVQGIGGSVVFVASKNGLAASPNASAYCTAKASEIHLARCLALEGADVGIRVNVVNPDAVLRGSKIWEGEWLDQRASTYGTDKEGLEEMYRNRSLLKRSVLPEDIAEAAYFFAADTSAKSTGNIVNVDAGNKEAFTR</sequence>
<feature type="domain" description="Class II aldolase/adducin N-terminal" evidence="3">
    <location>
        <begin position="40"/>
        <end position="242"/>
    </location>
</feature>
<dbReference type="Proteomes" id="UP000002931">
    <property type="component" value="Unassembled WGS sequence"/>
</dbReference>
<dbReference type="EMBL" id="AAMT01000005">
    <property type="protein sequence ID" value="EAQ13288.1"/>
    <property type="molecule type" value="Genomic_DNA"/>
</dbReference>
<dbReference type="PANTHER" id="PTHR43669">
    <property type="entry name" value="5-KETO-D-GLUCONATE 5-REDUCTASE"/>
    <property type="match status" value="1"/>
</dbReference>
<dbReference type="HOGENOM" id="CLU_024866_0_0_5"/>
<proteinExistence type="inferred from homology"/>
<dbReference type="SUPFAM" id="SSF51735">
    <property type="entry name" value="NAD(P)-binding Rossmann-fold domains"/>
    <property type="match status" value="1"/>
</dbReference>
<dbReference type="PRINTS" id="PR00080">
    <property type="entry name" value="SDRFAMILY"/>
</dbReference>
<dbReference type="STRING" id="314271.RB2654_09469"/>
<dbReference type="EC" id="1.1.1.-" evidence="4"/>
<dbReference type="NCBIfam" id="TIGR02632">
    <property type="entry name" value="RhaD_aldol-ADH"/>
    <property type="match status" value="1"/>
</dbReference>